<dbReference type="AlphaFoldDB" id="A0A9X8UM18"/>
<dbReference type="Pfam" id="PF12911">
    <property type="entry name" value="OppC_N"/>
    <property type="match status" value="1"/>
</dbReference>
<protein>
    <submittedName>
        <fullName evidence="9">Oligopeptide transport system permease protein</fullName>
    </submittedName>
</protein>
<keyword evidence="2 7" id="KW-0813">Transport</keyword>
<dbReference type="CDD" id="cd06261">
    <property type="entry name" value="TM_PBP2"/>
    <property type="match status" value="1"/>
</dbReference>
<comment type="similarity">
    <text evidence="7">Belongs to the binding-protein-dependent transport system permease family.</text>
</comment>
<dbReference type="Gene3D" id="1.10.3720.10">
    <property type="entry name" value="MetI-like"/>
    <property type="match status" value="1"/>
</dbReference>
<dbReference type="SUPFAM" id="SSF161098">
    <property type="entry name" value="MetI-like"/>
    <property type="match status" value="1"/>
</dbReference>
<keyword evidence="3" id="KW-1003">Cell membrane</keyword>
<evidence type="ECO:0000256" key="4">
    <source>
        <dbReference type="ARBA" id="ARBA00022692"/>
    </source>
</evidence>
<accession>A0A9X8UM18</accession>
<dbReference type="InterPro" id="IPR050366">
    <property type="entry name" value="BP-dependent_transpt_permease"/>
</dbReference>
<evidence type="ECO:0000313" key="10">
    <source>
        <dbReference type="Proteomes" id="UP000294682"/>
    </source>
</evidence>
<dbReference type="InterPro" id="IPR025966">
    <property type="entry name" value="OppC_N"/>
</dbReference>
<dbReference type="Proteomes" id="UP000294682">
    <property type="component" value="Unassembled WGS sequence"/>
</dbReference>
<dbReference type="EMBL" id="SLUK01000001">
    <property type="protein sequence ID" value="TCL45100.1"/>
    <property type="molecule type" value="Genomic_DNA"/>
</dbReference>
<proteinExistence type="inferred from homology"/>
<feature type="transmembrane region" description="Helical" evidence="7">
    <location>
        <begin position="227"/>
        <end position="246"/>
    </location>
</feature>
<dbReference type="InterPro" id="IPR000515">
    <property type="entry name" value="MetI-like"/>
</dbReference>
<evidence type="ECO:0000256" key="7">
    <source>
        <dbReference type="RuleBase" id="RU363032"/>
    </source>
</evidence>
<keyword evidence="10" id="KW-1185">Reference proteome</keyword>
<dbReference type="PROSITE" id="PS50928">
    <property type="entry name" value="ABC_TM1"/>
    <property type="match status" value="1"/>
</dbReference>
<keyword evidence="4 7" id="KW-0812">Transmembrane</keyword>
<evidence type="ECO:0000259" key="8">
    <source>
        <dbReference type="PROSITE" id="PS50928"/>
    </source>
</evidence>
<name>A0A9X8UM18_9FIRM</name>
<evidence type="ECO:0000256" key="3">
    <source>
        <dbReference type="ARBA" id="ARBA00022475"/>
    </source>
</evidence>
<evidence type="ECO:0000256" key="5">
    <source>
        <dbReference type="ARBA" id="ARBA00022989"/>
    </source>
</evidence>
<dbReference type="RefSeq" id="WP_132083855.1">
    <property type="nucleotide sequence ID" value="NZ_SLUK01000001.1"/>
</dbReference>
<dbReference type="GO" id="GO:0005886">
    <property type="term" value="C:plasma membrane"/>
    <property type="evidence" value="ECO:0007669"/>
    <property type="project" value="UniProtKB-SubCell"/>
</dbReference>
<sequence>MQNLWEFVDRSGAGAGEQPRESLTYWKDVWRRFRKNKLALVGLCLIVLILLLALVGPVLSSHSYSDQNLALGNIPPILRVTDLGQGSKIYVQESLYQIIRVTDKGEVLGPAALLKNDTIGRRKVFEVDGNEVTLDYSMVREAGSTKKYELYLNGSKVMGGSKTVLNRSNLLGTDKLGRDVLARTLYGGRISLLVGIVSALITMLVGVAYGGVSGYEGGTVDNVMMRIVDLLNSIPLMLIVILLMVVTNRSDVGIVILTISLVYWLPMARQVRGQVMSLKEQEFVLAAKALGAPKSRIIFRHLIPNAMGPIVVSMMMSIPQAIFTESFLSFVGLGVAAPAASWGTLANDALGGIRSYPYLLIVPSVAIALTMFAFNFVGDGLRDALDPRQRQ</sequence>
<feature type="transmembrane region" description="Helical" evidence="7">
    <location>
        <begin position="358"/>
        <end position="377"/>
    </location>
</feature>
<keyword evidence="6 7" id="KW-0472">Membrane</keyword>
<keyword evidence="5 7" id="KW-1133">Transmembrane helix</keyword>
<dbReference type="InterPro" id="IPR035906">
    <property type="entry name" value="MetI-like_sf"/>
</dbReference>
<dbReference type="PANTHER" id="PTHR43386">
    <property type="entry name" value="OLIGOPEPTIDE TRANSPORT SYSTEM PERMEASE PROTEIN APPC"/>
    <property type="match status" value="1"/>
</dbReference>
<dbReference type="PANTHER" id="PTHR43386:SF22">
    <property type="entry name" value="OLIGOPEPTIDE TRANSPORT SYSTEM PERMEASE PROTEIN OPPC"/>
    <property type="match status" value="1"/>
</dbReference>
<reference evidence="9 10" key="1">
    <citation type="submission" date="2019-03" db="EMBL/GenBank/DDBJ databases">
        <title>Genomic Encyclopedia of Type Strains, Phase IV (KMG-IV): sequencing the most valuable type-strain genomes for metagenomic binning, comparative biology and taxonomic classification.</title>
        <authorList>
            <person name="Goeker M."/>
        </authorList>
    </citation>
    <scope>NUCLEOTIDE SEQUENCE [LARGE SCALE GENOMIC DNA]</scope>
    <source>
        <strain evidence="9 10">DSM 100433</strain>
    </source>
</reference>
<feature type="transmembrane region" description="Helical" evidence="7">
    <location>
        <begin position="252"/>
        <end position="268"/>
    </location>
</feature>
<evidence type="ECO:0000313" key="9">
    <source>
        <dbReference type="EMBL" id="TCL45100.1"/>
    </source>
</evidence>
<feature type="transmembrane region" description="Helical" evidence="7">
    <location>
        <begin position="38"/>
        <end position="59"/>
    </location>
</feature>
<dbReference type="GO" id="GO:0055085">
    <property type="term" value="P:transmembrane transport"/>
    <property type="evidence" value="ECO:0007669"/>
    <property type="project" value="InterPro"/>
</dbReference>
<comment type="caution">
    <text evidence="9">The sequence shown here is derived from an EMBL/GenBank/DDBJ whole genome shotgun (WGS) entry which is preliminary data.</text>
</comment>
<comment type="subcellular location">
    <subcellularLocation>
        <location evidence="1 7">Cell membrane</location>
        <topology evidence="1 7">Multi-pass membrane protein</topology>
    </subcellularLocation>
</comment>
<gene>
    <name evidence="9" type="ORF">EDD78_10178</name>
</gene>
<evidence type="ECO:0000256" key="2">
    <source>
        <dbReference type="ARBA" id="ARBA00022448"/>
    </source>
</evidence>
<organism evidence="9 10">
    <name type="scientific">Harryflintia acetispora</name>
    <dbReference type="NCBI Taxonomy" id="1849041"/>
    <lineage>
        <taxon>Bacteria</taxon>
        <taxon>Bacillati</taxon>
        <taxon>Bacillota</taxon>
        <taxon>Clostridia</taxon>
        <taxon>Eubacteriales</taxon>
        <taxon>Oscillospiraceae</taxon>
        <taxon>Harryflintia</taxon>
    </lineage>
</organism>
<feature type="domain" description="ABC transmembrane type-1" evidence="8">
    <location>
        <begin position="188"/>
        <end position="378"/>
    </location>
</feature>
<evidence type="ECO:0000256" key="1">
    <source>
        <dbReference type="ARBA" id="ARBA00004651"/>
    </source>
</evidence>
<evidence type="ECO:0000256" key="6">
    <source>
        <dbReference type="ARBA" id="ARBA00023136"/>
    </source>
</evidence>
<feature type="transmembrane region" description="Helical" evidence="7">
    <location>
        <begin position="302"/>
        <end position="321"/>
    </location>
</feature>
<feature type="transmembrane region" description="Helical" evidence="7">
    <location>
        <begin position="327"/>
        <end position="346"/>
    </location>
</feature>
<feature type="transmembrane region" description="Helical" evidence="7">
    <location>
        <begin position="190"/>
        <end position="215"/>
    </location>
</feature>
<dbReference type="Pfam" id="PF00528">
    <property type="entry name" value="BPD_transp_1"/>
    <property type="match status" value="1"/>
</dbReference>